<feature type="transmembrane region" description="Helical" evidence="1">
    <location>
        <begin position="29"/>
        <end position="51"/>
    </location>
</feature>
<keyword evidence="1" id="KW-1133">Transmembrane helix</keyword>
<evidence type="ECO:0000313" key="4">
    <source>
        <dbReference type="Proteomes" id="UP001385951"/>
    </source>
</evidence>
<dbReference type="InterPro" id="IPR000994">
    <property type="entry name" value="Pept_M24"/>
</dbReference>
<dbReference type="InterPro" id="IPR036005">
    <property type="entry name" value="Creatinase/aminopeptidase-like"/>
</dbReference>
<evidence type="ECO:0000256" key="1">
    <source>
        <dbReference type="SAM" id="Phobius"/>
    </source>
</evidence>
<dbReference type="PANTHER" id="PTHR46112">
    <property type="entry name" value="AMINOPEPTIDASE"/>
    <property type="match status" value="1"/>
</dbReference>
<dbReference type="Proteomes" id="UP001385951">
    <property type="component" value="Unassembled WGS sequence"/>
</dbReference>
<proteinExistence type="predicted"/>
<protein>
    <recommendedName>
        <fullName evidence="2">Peptidase M24 domain-containing protein</fullName>
    </recommendedName>
</protein>
<dbReference type="InterPro" id="IPR050659">
    <property type="entry name" value="Peptidase_M24B"/>
</dbReference>
<keyword evidence="1" id="KW-0812">Transmembrane</keyword>
<dbReference type="InterPro" id="IPR029149">
    <property type="entry name" value="Creatin/AminoP/Spt16_N"/>
</dbReference>
<dbReference type="Gene3D" id="3.40.350.10">
    <property type="entry name" value="Creatinase/prolidase N-terminal domain"/>
    <property type="match status" value="1"/>
</dbReference>
<comment type="caution">
    <text evidence="3">The sequence shown here is derived from an EMBL/GenBank/DDBJ whole genome shotgun (WGS) entry which is preliminary data.</text>
</comment>
<name>A0AAW0GTJ0_9APHY</name>
<evidence type="ECO:0000313" key="3">
    <source>
        <dbReference type="EMBL" id="KAK7693663.1"/>
    </source>
</evidence>
<evidence type="ECO:0000259" key="2">
    <source>
        <dbReference type="Pfam" id="PF00557"/>
    </source>
</evidence>
<dbReference type="AlphaFoldDB" id="A0AAW0GTJ0"/>
<reference evidence="3 4" key="1">
    <citation type="submission" date="2022-09" db="EMBL/GenBank/DDBJ databases">
        <authorList>
            <person name="Palmer J.M."/>
        </authorList>
    </citation>
    <scope>NUCLEOTIDE SEQUENCE [LARGE SCALE GENOMIC DNA]</scope>
    <source>
        <strain evidence="3 4">DSM 7382</strain>
    </source>
</reference>
<sequence length="463" mass="50754">MGHSTSYTTVATSAQVQNSTKRRARYDPLSIVAMFLGIIGIATFISLTFLGQIDGKLRFIKGFDFDDIADHCKDIPPIRAETYVQRQDSLAQILYSINASAYVAEPGANAAYFANVSSAHWHISERPLLLIIQPVLDKRGEVHANVSILTPYFEATRAKLLPIPSASEITFPEWKEHEDPYAAVISAIQNLENDIILVDDAIRHFIVDGLQQASPSTKVVSAPMQVRRLRERKTKEEIDILKCANEATVLAIRAAREKMYIGMRESEARALITTAMSIAGLQNAGALTLFGENAALPHGSGTDRVLGKHDFILIDAGGTLHGYVSDVTRTFVLRSSVISDRQFALWRLVRKAQTAAFDKARNGTRAADVDSAARHVINEVGLGEYFTHRLGHGIGIEGHESPYLRGGAEDIILTGHTFSDEPGVYIEGDVGIRLEDCFYIDEDGKSVYLTDGVGGQSSSPWLP</sequence>
<dbReference type="PANTHER" id="PTHR46112:SF2">
    <property type="entry name" value="XAA-PRO AMINOPEPTIDASE P-RELATED"/>
    <property type="match status" value="1"/>
</dbReference>
<organism evidence="3 4">
    <name type="scientific">Cerrena zonata</name>
    <dbReference type="NCBI Taxonomy" id="2478898"/>
    <lineage>
        <taxon>Eukaryota</taxon>
        <taxon>Fungi</taxon>
        <taxon>Dikarya</taxon>
        <taxon>Basidiomycota</taxon>
        <taxon>Agaricomycotina</taxon>
        <taxon>Agaricomycetes</taxon>
        <taxon>Polyporales</taxon>
        <taxon>Cerrenaceae</taxon>
        <taxon>Cerrena</taxon>
    </lineage>
</organism>
<feature type="domain" description="Peptidase M24" evidence="2">
    <location>
        <begin position="240"/>
        <end position="442"/>
    </location>
</feature>
<dbReference type="SUPFAM" id="SSF53092">
    <property type="entry name" value="Creatinase/prolidase N-terminal domain"/>
    <property type="match status" value="1"/>
</dbReference>
<keyword evidence="4" id="KW-1185">Reference proteome</keyword>
<dbReference type="EMBL" id="JASBNA010000003">
    <property type="protein sequence ID" value="KAK7693663.1"/>
    <property type="molecule type" value="Genomic_DNA"/>
</dbReference>
<dbReference type="Gene3D" id="3.90.230.10">
    <property type="entry name" value="Creatinase/methionine aminopeptidase superfamily"/>
    <property type="match status" value="1"/>
</dbReference>
<keyword evidence="1" id="KW-0472">Membrane</keyword>
<dbReference type="Pfam" id="PF00557">
    <property type="entry name" value="Peptidase_M24"/>
    <property type="match status" value="1"/>
</dbReference>
<accession>A0AAW0GTJ0</accession>
<dbReference type="SUPFAM" id="SSF55920">
    <property type="entry name" value="Creatinase/aminopeptidase"/>
    <property type="match status" value="1"/>
</dbReference>
<gene>
    <name evidence="3" type="ORF">QCA50_003233</name>
</gene>